<accession>A0A318JQ20</accession>
<gene>
    <name evidence="2" type="ORF">DFR70_12253</name>
</gene>
<name>A0A318JQ20_9NOCA</name>
<protein>
    <recommendedName>
        <fullName evidence="1">HTH cro/C1-type domain-containing protein</fullName>
    </recommendedName>
</protein>
<dbReference type="GO" id="GO:0003677">
    <property type="term" value="F:DNA binding"/>
    <property type="evidence" value="ECO:0007669"/>
    <property type="project" value="InterPro"/>
</dbReference>
<evidence type="ECO:0000313" key="3">
    <source>
        <dbReference type="Proteomes" id="UP000247569"/>
    </source>
</evidence>
<dbReference type="InterPro" id="IPR010982">
    <property type="entry name" value="Lambda_DNA-bd_dom_sf"/>
</dbReference>
<dbReference type="Proteomes" id="UP000247569">
    <property type="component" value="Unassembled WGS sequence"/>
</dbReference>
<keyword evidence="3" id="KW-1185">Reference proteome</keyword>
<sequence>MSGDRSAGGDTLAGKVNALIEEHYARAGRRVPGVKVIAEEIKEATGLAISSVTLHKIRTGEHTNPTGERLKALATFFGKPPAFFLDDDASSADLDFAIALREEGVRAIAMRSIGLSDRSRQAILDLMTRLREIENLDQGDGEPDRHPNI</sequence>
<proteinExistence type="predicted"/>
<organism evidence="2 3">
    <name type="scientific">Nocardia tenerifensis</name>
    <dbReference type="NCBI Taxonomy" id="228006"/>
    <lineage>
        <taxon>Bacteria</taxon>
        <taxon>Bacillati</taxon>
        <taxon>Actinomycetota</taxon>
        <taxon>Actinomycetes</taxon>
        <taxon>Mycobacteriales</taxon>
        <taxon>Nocardiaceae</taxon>
        <taxon>Nocardia</taxon>
    </lineage>
</organism>
<dbReference type="RefSeq" id="WP_040742769.1">
    <property type="nucleotide sequence ID" value="NZ_QJKF01000022.1"/>
</dbReference>
<evidence type="ECO:0000313" key="2">
    <source>
        <dbReference type="EMBL" id="PXX54912.1"/>
    </source>
</evidence>
<dbReference type="EMBL" id="QJKF01000022">
    <property type="protein sequence ID" value="PXX54912.1"/>
    <property type="molecule type" value="Genomic_DNA"/>
</dbReference>
<feature type="domain" description="HTH cro/C1-type" evidence="1">
    <location>
        <begin position="49"/>
        <end position="84"/>
    </location>
</feature>
<evidence type="ECO:0000259" key="1">
    <source>
        <dbReference type="PROSITE" id="PS50943"/>
    </source>
</evidence>
<dbReference type="Gene3D" id="1.10.260.40">
    <property type="entry name" value="lambda repressor-like DNA-binding domains"/>
    <property type="match status" value="1"/>
</dbReference>
<comment type="caution">
    <text evidence="2">The sequence shown here is derived from an EMBL/GenBank/DDBJ whole genome shotgun (WGS) entry which is preliminary data.</text>
</comment>
<dbReference type="AlphaFoldDB" id="A0A318JQ20"/>
<reference evidence="2 3" key="1">
    <citation type="submission" date="2018-05" db="EMBL/GenBank/DDBJ databases">
        <title>Genomic Encyclopedia of Type Strains, Phase IV (KMG-IV): sequencing the most valuable type-strain genomes for metagenomic binning, comparative biology and taxonomic classification.</title>
        <authorList>
            <person name="Goeker M."/>
        </authorList>
    </citation>
    <scope>NUCLEOTIDE SEQUENCE [LARGE SCALE GENOMIC DNA]</scope>
    <source>
        <strain evidence="2 3">DSM 44704</strain>
    </source>
</reference>
<dbReference type="PROSITE" id="PS50943">
    <property type="entry name" value="HTH_CROC1"/>
    <property type="match status" value="1"/>
</dbReference>
<dbReference type="OrthoDB" id="2679623at2"/>
<dbReference type="InterPro" id="IPR001387">
    <property type="entry name" value="Cro/C1-type_HTH"/>
</dbReference>